<evidence type="ECO:0000259" key="1">
    <source>
        <dbReference type="Pfam" id="PF06985"/>
    </source>
</evidence>
<reference evidence="2" key="1">
    <citation type="submission" date="2020-01" db="EMBL/GenBank/DDBJ databases">
        <authorList>
            <consortium name="DOE Joint Genome Institute"/>
            <person name="Haridas S."/>
            <person name="Albert R."/>
            <person name="Binder M."/>
            <person name="Bloem J."/>
            <person name="Labutti K."/>
            <person name="Salamov A."/>
            <person name="Andreopoulos B."/>
            <person name="Baker S.E."/>
            <person name="Barry K."/>
            <person name="Bills G."/>
            <person name="Bluhm B.H."/>
            <person name="Cannon C."/>
            <person name="Castanera R."/>
            <person name="Culley D.E."/>
            <person name="Daum C."/>
            <person name="Ezra D."/>
            <person name="Gonzalez J.B."/>
            <person name="Henrissat B."/>
            <person name="Kuo A."/>
            <person name="Liang C."/>
            <person name="Lipzen A."/>
            <person name="Lutzoni F."/>
            <person name="Magnuson J."/>
            <person name="Mondo S."/>
            <person name="Nolan M."/>
            <person name="Ohm R."/>
            <person name="Pangilinan J."/>
            <person name="Park H.-J."/>
            <person name="Ramirez L."/>
            <person name="Alfaro M."/>
            <person name="Sun H."/>
            <person name="Tritt A."/>
            <person name="Yoshinaga Y."/>
            <person name="Zwiers L.-H."/>
            <person name="Turgeon B.G."/>
            <person name="Goodwin S.B."/>
            <person name="Spatafora J.W."/>
            <person name="Crous P.W."/>
            <person name="Grigoriev I.V."/>
        </authorList>
    </citation>
    <scope>NUCLEOTIDE SEQUENCE</scope>
    <source>
        <strain evidence="2">CBS 394.84</strain>
    </source>
</reference>
<gene>
    <name evidence="2" type="ORF">K460DRAFT_326803</name>
</gene>
<dbReference type="PANTHER" id="PTHR33112">
    <property type="entry name" value="DOMAIN PROTEIN, PUTATIVE-RELATED"/>
    <property type="match status" value="1"/>
</dbReference>
<sequence>MFCNQCQAFWHETFSKAKIPQAIHSCEDVHWEYHETTLHNSIRDLKQASDLRCRLCRIIYFTPTDHEHETLLKDVDEPLSIVLTIDPSKGPHPVLSAEFREKSGDGARISKRMVASCSGLLSDENLTTTLKTSAESNNDSTGSDGALELAAFWTKTCLDGHDKCRPPAGHGASSFVPTRLLDVSSNSIRLIESEQEIKEGSDRSFVALSHCWGLIPIIRTLIDNYDEHRKGIAPERLSKTFREAVHATRKLGYRYIWIDSLCIKQDDGEDWAAEAATMCDVYQYATLTIAAAHAPGGDVGCYAERDGLLQLPFFIELPQSAVSKEPTRIQFTSYGRVKDIGGGNPALYGRAWVLQEQLLSPRMLIFDGAQIKWECLTMHGSEKSPTSSTTRHSLYYKYCGILRCAFE</sequence>
<dbReference type="Proteomes" id="UP000800039">
    <property type="component" value="Unassembled WGS sequence"/>
</dbReference>
<dbReference type="OrthoDB" id="5125733at2759"/>
<dbReference type="AlphaFoldDB" id="A0A9P4GRR4"/>
<proteinExistence type="predicted"/>
<evidence type="ECO:0000313" key="2">
    <source>
        <dbReference type="EMBL" id="KAF1850201.1"/>
    </source>
</evidence>
<dbReference type="GeneID" id="63847889"/>
<name>A0A9P4GRR4_9PLEO</name>
<evidence type="ECO:0000313" key="3">
    <source>
        <dbReference type="Proteomes" id="UP000800039"/>
    </source>
</evidence>
<feature type="domain" description="Heterokaryon incompatibility" evidence="1">
    <location>
        <begin position="205"/>
        <end position="356"/>
    </location>
</feature>
<dbReference type="RefSeq" id="XP_040792764.1">
    <property type="nucleotide sequence ID" value="XM_040930637.1"/>
</dbReference>
<comment type="caution">
    <text evidence="2">The sequence shown here is derived from an EMBL/GenBank/DDBJ whole genome shotgun (WGS) entry which is preliminary data.</text>
</comment>
<dbReference type="PANTHER" id="PTHR33112:SF8">
    <property type="entry name" value="HETEROKARYON INCOMPATIBILITY DOMAIN-CONTAINING PROTEIN"/>
    <property type="match status" value="1"/>
</dbReference>
<accession>A0A9P4GRR4</accession>
<organism evidence="2 3">
    <name type="scientific">Cucurbitaria berberidis CBS 394.84</name>
    <dbReference type="NCBI Taxonomy" id="1168544"/>
    <lineage>
        <taxon>Eukaryota</taxon>
        <taxon>Fungi</taxon>
        <taxon>Dikarya</taxon>
        <taxon>Ascomycota</taxon>
        <taxon>Pezizomycotina</taxon>
        <taxon>Dothideomycetes</taxon>
        <taxon>Pleosporomycetidae</taxon>
        <taxon>Pleosporales</taxon>
        <taxon>Pleosporineae</taxon>
        <taxon>Cucurbitariaceae</taxon>
        <taxon>Cucurbitaria</taxon>
    </lineage>
</organism>
<dbReference type="InterPro" id="IPR010730">
    <property type="entry name" value="HET"/>
</dbReference>
<dbReference type="Pfam" id="PF06985">
    <property type="entry name" value="HET"/>
    <property type="match status" value="1"/>
</dbReference>
<keyword evidence="3" id="KW-1185">Reference proteome</keyword>
<dbReference type="EMBL" id="ML976614">
    <property type="protein sequence ID" value="KAF1850201.1"/>
    <property type="molecule type" value="Genomic_DNA"/>
</dbReference>
<protein>
    <submittedName>
        <fullName evidence="2">HET-domain-containing protein</fullName>
    </submittedName>
</protein>